<dbReference type="GO" id="GO:0042597">
    <property type="term" value="C:periplasmic space"/>
    <property type="evidence" value="ECO:0007669"/>
    <property type="project" value="InterPro"/>
</dbReference>
<protein>
    <submittedName>
        <fullName evidence="9">Cytochrome C554</fullName>
    </submittedName>
</protein>
<dbReference type="PRINTS" id="PR00608">
    <property type="entry name" value="CYTCHROMECII"/>
</dbReference>
<evidence type="ECO:0000256" key="7">
    <source>
        <dbReference type="PIRSR" id="PIRSR000027-2"/>
    </source>
</evidence>
<dbReference type="Gene3D" id="1.20.120.10">
    <property type="entry name" value="Cytochrome c/b562"/>
    <property type="match status" value="1"/>
</dbReference>
<keyword evidence="10" id="KW-1185">Reference proteome</keyword>
<dbReference type="PROSITE" id="PS51009">
    <property type="entry name" value="CYTCII"/>
    <property type="match status" value="1"/>
</dbReference>
<sequence>MKKTLITIALTATFCAGTVLAQDHSAVFKARQGQMRLLALNLGILGGMAKGEMEYDAELAQAAAGNVATVARLSQATIWPEGTGMDAIKDSTAKANIWTDFAGFQDKWNALAPAAEKLQAAAGQGPAEIGAAIGAVGGACKGCHDTYRAPKE</sequence>
<gene>
    <name evidence="9" type="ORF">AVO45_09430</name>
</gene>
<dbReference type="OrthoDB" id="7596534at2"/>
<feature type="signal peptide" evidence="8">
    <location>
        <begin position="1"/>
        <end position="21"/>
    </location>
</feature>
<evidence type="ECO:0000313" key="9">
    <source>
        <dbReference type="EMBL" id="KUJ78200.1"/>
    </source>
</evidence>
<feature type="binding site" description="covalent" evidence="7">
    <location>
        <position position="140"/>
    </location>
    <ligand>
        <name>heme c</name>
        <dbReference type="ChEBI" id="CHEBI:61717"/>
    </ligand>
</feature>
<keyword evidence="8" id="KW-0732">Signal</keyword>
<keyword evidence="1" id="KW-0813">Transport</keyword>
<evidence type="ECO:0000256" key="3">
    <source>
        <dbReference type="ARBA" id="ARBA00022723"/>
    </source>
</evidence>
<accession>A0A0X3TXW4</accession>
<dbReference type="Pfam" id="PF01322">
    <property type="entry name" value="Cytochrom_C_2"/>
    <property type="match status" value="1"/>
</dbReference>
<dbReference type="InterPro" id="IPR012127">
    <property type="entry name" value="Cyt_c_prime"/>
</dbReference>
<evidence type="ECO:0000256" key="8">
    <source>
        <dbReference type="SAM" id="SignalP"/>
    </source>
</evidence>
<comment type="caution">
    <text evidence="9">The sequence shown here is derived from an EMBL/GenBank/DDBJ whole genome shotgun (WGS) entry which is preliminary data.</text>
</comment>
<feature type="chain" id="PRO_5007054516" evidence="8">
    <location>
        <begin position="22"/>
        <end position="152"/>
    </location>
</feature>
<dbReference type="InterPro" id="IPR010980">
    <property type="entry name" value="Cyt_c/b562"/>
</dbReference>
<feature type="binding site" description="axial binding residue" evidence="6">
    <location>
        <position position="144"/>
    </location>
    <ligand>
        <name>heme c</name>
        <dbReference type="ChEBI" id="CHEBI:61717"/>
    </ligand>
    <ligandPart>
        <name>Fe</name>
        <dbReference type="ChEBI" id="CHEBI:18248"/>
    </ligandPart>
</feature>
<keyword evidence="5 6" id="KW-0408">Iron</keyword>
<dbReference type="AlphaFoldDB" id="A0A0X3TXW4"/>
<feature type="binding site" description="covalent" evidence="7">
    <location>
        <position position="143"/>
    </location>
    <ligand>
        <name>heme c</name>
        <dbReference type="ChEBI" id="CHEBI:61717"/>
    </ligand>
</feature>
<dbReference type="EMBL" id="LQBQ01000023">
    <property type="protein sequence ID" value="KUJ78200.1"/>
    <property type="molecule type" value="Genomic_DNA"/>
</dbReference>
<reference evidence="9 10" key="1">
    <citation type="submission" date="2015-12" db="EMBL/GenBank/DDBJ databases">
        <authorList>
            <person name="Shamseldin A."/>
            <person name="Moawad H."/>
            <person name="Abd El-Rahim W.M."/>
            <person name="Sadowsky M.J."/>
        </authorList>
    </citation>
    <scope>NUCLEOTIDE SEQUENCE [LARGE SCALE GENOMIC DNA]</scope>
    <source>
        <strain evidence="9 10">ZGT118</strain>
    </source>
</reference>
<evidence type="ECO:0000256" key="4">
    <source>
        <dbReference type="ARBA" id="ARBA00022982"/>
    </source>
</evidence>
<dbReference type="Proteomes" id="UP000053791">
    <property type="component" value="Unassembled WGS sequence"/>
</dbReference>
<comment type="PTM">
    <text evidence="7">Binds 1 heme group per subunit.</text>
</comment>
<dbReference type="GO" id="GO:0022900">
    <property type="term" value="P:electron transport chain"/>
    <property type="evidence" value="ECO:0007669"/>
    <property type="project" value="InterPro"/>
</dbReference>
<name>A0A0X3TXW4_9RHOB</name>
<dbReference type="GO" id="GO:0005506">
    <property type="term" value="F:iron ion binding"/>
    <property type="evidence" value="ECO:0007669"/>
    <property type="project" value="InterPro"/>
</dbReference>
<dbReference type="SUPFAM" id="SSF47175">
    <property type="entry name" value="Cytochromes"/>
    <property type="match status" value="1"/>
</dbReference>
<keyword evidence="3 6" id="KW-0479">Metal-binding</keyword>
<evidence type="ECO:0000313" key="10">
    <source>
        <dbReference type="Proteomes" id="UP000053791"/>
    </source>
</evidence>
<evidence type="ECO:0000256" key="6">
    <source>
        <dbReference type="PIRSR" id="PIRSR000027-1"/>
    </source>
</evidence>
<dbReference type="InterPro" id="IPR002321">
    <property type="entry name" value="Cyt_c_II"/>
</dbReference>
<dbReference type="GO" id="GO:0020037">
    <property type="term" value="F:heme binding"/>
    <property type="evidence" value="ECO:0007669"/>
    <property type="project" value="InterPro"/>
</dbReference>
<evidence type="ECO:0000256" key="1">
    <source>
        <dbReference type="ARBA" id="ARBA00022448"/>
    </source>
</evidence>
<evidence type="ECO:0000256" key="5">
    <source>
        <dbReference type="ARBA" id="ARBA00023004"/>
    </source>
</evidence>
<keyword evidence="2 7" id="KW-0349">Heme</keyword>
<organism evidence="9 10">
    <name type="scientific">Ruegeria marisrubri</name>
    <dbReference type="NCBI Taxonomy" id="1685379"/>
    <lineage>
        <taxon>Bacteria</taxon>
        <taxon>Pseudomonadati</taxon>
        <taxon>Pseudomonadota</taxon>
        <taxon>Alphaproteobacteria</taxon>
        <taxon>Rhodobacterales</taxon>
        <taxon>Roseobacteraceae</taxon>
        <taxon>Ruegeria</taxon>
    </lineage>
</organism>
<dbReference type="GO" id="GO:0009055">
    <property type="term" value="F:electron transfer activity"/>
    <property type="evidence" value="ECO:0007669"/>
    <property type="project" value="InterPro"/>
</dbReference>
<dbReference type="PIRSF" id="PIRSF000027">
    <property type="entry name" value="Cytc_c_prime"/>
    <property type="match status" value="1"/>
</dbReference>
<keyword evidence="4" id="KW-0249">Electron transport</keyword>
<evidence type="ECO:0000256" key="2">
    <source>
        <dbReference type="ARBA" id="ARBA00022617"/>
    </source>
</evidence>
<proteinExistence type="predicted"/>
<dbReference type="InterPro" id="IPR015984">
    <property type="entry name" value="Cyt_c_prime_subgr"/>
</dbReference>